<evidence type="ECO:0000256" key="3">
    <source>
        <dbReference type="ARBA" id="ARBA00022840"/>
    </source>
</evidence>
<name>A0ABQ4DTG2_9ACTN</name>
<feature type="region of interest" description="Disordered" evidence="6">
    <location>
        <begin position="145"/>
        <end position="179"/>
    </location>
</feature>
<reference evidence="9 10" key="1">
    <citation type="submission" date="2021-01" db="EMBL/GenBank/DDBJ databases">
        <title>Whole genome shotgun sequence of Plantactinospora endophytica NBRC 110450.</title>
        <authorList>
            <person name="Komaki H."/>
            <person name="Tamura T."/>
        </authorList>
    </citation>
    <scope>NUCLEOTIDE SEQUENCE [LARGE SCALE GENOMIC DNA]</scope>
    <source>
        <strain evidence="9 10">NBRC 110450</strain>
    </source>
</reference>
<evidence type="ECO:0000256" key="1">
    <source>
        <dbReference type="ARBA" id="ARBA00022598"/>
    </source>
</evidence>
<dbReference type="InterPro" id="IPR008988">
    <property type="entry name" value="Transcriptional_repressor_C"/>
</dbReference>
<evidence type="ECO:0000256" key="5">
    <source>
        <dbReference type="ARBA" id="ARBA00024227"/>
    </source>
</evidence>
<dbReference type="Pfam" id="PF03099">
    <property type="entry name" value="BPL_LplA_LipB"/>
    <property type="match status" value="1"/>
</dbReference>
<feature type="domain" description="Biotin protein ligase C-terminal" evidence="7">
    <location>
        <begin position="300"/>
        <end position="346"/>
    </location>
</feature>
<dbReference type="EMBL" id="BONW01000002">
    <property type="protein sequence ID" value="GIG85740.1"/>
    <property type="molecule type" value="Genomic_DNA"/>
</dbReference>
<gene>
    <name evidence="9" type="ORF">Pen02_06760</name>
</gene>
<protein>
    <recommendedName>
        <fullName evidence="5">biotin--[biotin carboxyl-carrier protein] ligase</fullName>
        <ecNumber evidence="5">6.3.4.15</ecNumber>
    </recommendedName>
</protein>
<keyword evidence="4" id="KW-0092">Biotin</keyword>
<sequence length="348" mass="35124">MPGSPYTDLDRPPLDARRLQRALITPESLWTRLVLHGETGSTNADAAEAARAGEPEGLVVVAERQTAGRGRRGRAWESPARAGLAVSVLLRPGVPDPARDWPAVPPTRYGWLPLLAGVALVEAVDLLAELDSALKWPNDLLVRPAEPTHRASGGAAREASNGTGSRAGDGTAGSADAGAVGSAGASAAASAGDGAAGGAGGEAKCAGILAEGVTGAGGAAPAVVVGIGVNVTLRPDELPVNPTGLPATSLQLAGATATDRDPLLRALLRGVARWYGQWRAAGGDALACGLHEAYVRNCATLGRDVRVLLPGGDELLGTASTIDPDGQLVLVTADGERRVAAGDVLHLR</sequence>
<dbReference type="Gene3D" id="3.30.930.10">
    <property type="entry name" value="Bira Bifunctional Protein, Domain 2"/>
    <property type="match status" value="1"/>
</dbReference>
<dbReference type="PANTHER" id="PTHR12835:SF5">
    <property type="entry name" value="BIOTIN--PROTEIN LIGASE"/>
    <property type="match status" value="1"/>
</dbReference>
<evidence type="ECO:0000256" key="4">
    <source>
        <dbReference type="ARBA" id="ARBA00023267"/>
    </source>
</evidence>
<dbReference type="Pfam" id="PF02237">
    <property type="entry name" value="BPL_C"/>
    <property type="match status" value="1"/>
</dbReference>
<dbReference type="InterPro" id="IPR045864">
    <property type="entry name" value="aa-tRNA-synth_II/BPL/LPL"/>
</dbReference>
<dbReference type="SUPFAM" id="SSF50037">
    <property type="entry name" value="C-terminal domain of transcriptional repressors"/>
    <property type="match status" value="1"/>
</dbReference>
<comment type="caution">
    <text evidence="9">The sequence shown here is derived from an EMBL/GenBank/DDBJ whole genome shotgun (WGS) entry which is preliminary data.</text>
</comment>
<keyword evidence="2" id="KW-0547">Nucleotide-binding</keyword>
<dbReference type="SUPFAM" id="SSF55681">
    <property type="entry name" value="Class II aaRS and biotin synthetases"/>
    <property type="match status" value="1"/>
</dbReference>
<proteinExistence type="predicted"/>
<evidence type="ECO:0000259" key="7">
    <source>
        <dbReference type="Pfam" id="PF02237"/>
    </source>
</evidence>
<accession>A0ABQ4DTG2</accession>
<dbReference type="InterPro" id="IPR004408">
    <property type="entry name" value="Biotin_CoA_COase_ligase"/>
</dbReference>
<dbReference type="Proteomes" id="UP000646749">
    <property type="component" value="Unassembled WGS sequence"/>
</dbReference>
<dbReference type="EC" id="6.3.4.15" evidence="5"/>
<dbReference type="RefSeq" id="WP_203864422.1">
    <property type="nucleotide sequence ID" value="NZ_JBHTIQ010000034.1"/>
</dbReference>
<keyword evidence="10" id="KW-1185">Reference proteome</keyword>
<dbReference type="PANTHER" id="PTHR12835">
    <property type="entry name" value="BIOTIN PROTEIN LIGASE"/>
    <property type="match status" value="1"/>
</dbReference>
<dbReference type="InterPro" id="IPR003142">
    <property type="entry name" value="BPL_C"/>
</dbReference>
<feature type="domain" description="BPL/LPL catalytic" evidence="8">
    <location>
        <begin position="55"/>
        <end position="142"/>
    </location>
</feature>
<evidence type="ECO:0000313" key="10">
    <source>
        <dbReference type="Proteomes" id="UP000646749"/>
    </source>
</evidence>
<evidence type="ECO:0000259" key="8">
    <source>
        <dbReference type="Pfam" id="PF03099"/>
    </source>
</evidence>
<keyword evidence="1" id="KW-0436">Ligase</keyword>
<evidence type="ECO:0000256" key="2">
    <source>
        <dbReference type="ARBA" id="ARBA00022741"/>
    </source>
</evidence>
<dbReference type="CDD" id="cd16442">
    <property type="entry name" value="BPL"/>
    <property type="match status" value="1"/>
</dbReference>
<dbReference type="Gene3D" id="2.30.30.100">
    <property type="match status" value="1"/>
</dbReference>
<dbReference type="InterPro" id="IPR004143">
    <property type="entry name" value="BPL_LPL_catalytic"/>
</dbReference>
<evidence type="ECO:0000313" key="9">
    <source>
        <dbReference type="EMBL" id="GIG85740.1"/>
    </source>
</evidence>
<evidence type="ECO:0000256" key="6">
    <source>
        <dbReference type="SAM" id="MobiDB-lite"/>
    </source>
</evidence>
<keyword evidence="3" id="KW-0067">ATP-binding</keyword>
<organism evidence="9 10">
    <name type="scientific">Plantactinospora endophytica</name>
    <dbReference type="NCBI Taxonomy" id="673535"/>
    <lineage>
        <taxon>Bacteria</taxon>
        <taxon>Bacillati</taxon>
        <taxon>Actinomycetota</taxon>
        <taxon>Actinomycetes</taxon>
        <taxon>Micromonosporales</taxon>
        <taxon>Micromonosporaceae</taxon>
        <taxon>Plantactinospora</taxon>
    </lineage>
</organism>